<dbReference type="PANTHER" id="PTHR32329">
    <property type="entry name" value="BIFUNCTIONAL PROTEIN [INCLUDES 2-HYDROXYACYL-COA DEHYDRATASE (N-TER) AND ITS ACTIVATOR DOMAIN (C_TERM)-RELATED"/>
    <property type="match status" value="1"/>
</dbReference>
<dbReference type="NCBIfam" id="TIGR00241">
    <property type="entry name" value="CoA_E_activ"/>
    <property type="match status" value="1"/>
</dbReference>
<sequence length="295" mass="31843">MAEEKEHEFWRWAETNWVNPDINWENGEFVTVGIDVGSVSSQAVVMVDGKMYAYGNMRTGSDSPNSARNALKFALETISLTEDKLSYCIGTGYGRVNVPMADRTVTEIACHARGANFFYGPLVRTVLDVGGQDIKAIRCDDKGKVTNFLMNDKCAAGTGRGMEVLADLLSVPIGEVGDRSFQVDNEPAPVSSTCVVYAKSEATGLLRKGLSTNEVLAAYCSAMADRIYSLLERVGVEPEFAITGGMAKNRGVIDRLKRKIGLEPLKTTWDTQLAGAAGAALFGYALCQKGKGKGK</sequence>
<name>A0A9D6UZX7_9BACT</name>
<comment type="caution">
    <text evidence="6">The sequence shown here is derived from an EMBL/GenBank/DDBJ whole genome shotgun (WGS) entry which is preliminary data.</text>
</comment>
<organism evidence="6 7">
    <name type="scientific">Desulfomonile tiedjei</name>
    <dbReference type="NCBI Taxonomy" id="2358"/>
    <lineage>
        <taxon>Bacteria</taxon>
        <taxon>Pseudomonadati</taxon>
        <taxon>Thermodesulfobacteriota</taxon>
        <taxon>Desulfomonilia</taxon>
        <taxon>Desulfomonilales</taxon>
        <taxon>Desulfomonilaceae</taxon>
        <taxon>Desulfomonile</taxon>
    </lineage>
</organism>
<dbReference type="PANTHER" id="PTHR32329:SF2">
    <property type="entry name" value="BIFUNCTIONAL PROTEIN [INCLUDES 2-HYDROXYACYL-COA DEHYDRATASE (N-TER) AND ITS ACTIVATOR DOMAIN (C_TERM)"/>
    <property type="match status" value="1"/>
</dbReference>
<dbReference type="CDD" id="cd24106">
    <property type="entry name" value="ASKHA_NBD_benz_CoA_BzdQ"/>
    <property type="match status" value="1"/>
</dbReference>
<keyword evidence="3" id="KW-0408">Iron</keyword>
<dbReference type="InterPro" id="IPR017605">
    <property type="entry name" value="Benzoyl-CoA_Rdtase_bzd_qsu"/>
</dbReference>
<dbReference type="AlphaFoldDB" id="A0A9D6UZX7"/>
<protein>
    <submittedName>
        <fullName evidence="6">Benzoyl-CoA reductase, bzd-type, subunit Q</fullName>
        <ecNumber evidence="6">1.3.7.8</ecNumber>
    </submittedName>
</protein>
<reference evidence="6" key="1">
    <citation type="submission" date="2020-07" db="EMBL/GenBank/DDBJ databases">
        <title>Huge and variable diversity of episymbiotic CPR bacteria and DPANN archaea in groundwater ecosystems.</title>
        <authorList>
            <person name="He C.Y."/>
            <person name="Keren R."/>
            <person name="Whittaker M."/>
            <person name="Farag I.F."/>
            <person name="Doudna J."/>
            <person name="Cate J.H.D."/>
            <person name="Banfield J.F."/>
        </authorList>
    </citation>
    <scope>NUCLEOTIDE SEQUENCE</scope>
    <source>
        <strain evidence="6">NC_groundwater_1664_Pr3_B-0.1um_52_9</strain>
    </source>
</reference>
<evidence type="ECO:0000256" key="4">
    <source>
        <dbReference type="ARBA" id="ARBA00023014"/>
    </source>
</evidence>
<proteinExistence type="predicted"/>
<dbReference type="Proteomes" id="UP000807825">
    <property type="component" value="Unassembled WGS sequence"/>
</dbReference>
<keyword evidence="6" id="KW-0560">Oxidoreductase</keyword>
<dbReference type="InterPro" id="IPR051805">
    <property type="entry name" value="Dehydratase_Activator_Redct"/>
</dbReference>
<dbReference type="GO" id="GO:0046872">
    <property type="term" value="F:metal ion binding"/>
    <property type="evidence" value="ECO:0007669"/>
    <property type="project" value="UniProtKB-KW"/>
</dbReference>
<dbReference type="EMBL" id="JACRDE010000044">
    <property type="protein sequence ID" value="MBI5248124.1"/>
    <property type="molecule type" value="Genomic_DNA"/>
</dbReference>
<dbReference type="EC" id="1.3.7.8" evidence="6"/>
<evidence type="ECO:0000256" key="2">
    <source>
        <dbReference type="ARBA" id="ARBA00022723"/>
    </source>
</evidence>
<evidence type="ECO:0000313" key="7">
    <source>
        <dbReference type="Proteomes" id="UP000807825"/>
    </source>
</evidence>
<dbReference type="SUPFAM" id="SSF53067">
    <property type="entry name" value="Actin-like ATPase domain"/>
    <property type="match status" value="1"/>
</dbReference>
<feature type="domain" description="ATPase BadF/BadG/BcrA/BcrD type" evidence="5">
    <location>
        <begin position="32"/>
        <end position="283"/>
    </location>
</feature>
<evidence type="ECO:0000256" key="3">
    <source>
        <dbReference type="ARBA" id="ARBA00023004"/>
    </source>
</evidence>
<dbReference type="InterPro" id="IPR002731">
    <property type="entry name" value="ATPase_BadF"/>
</dbReference>
<comment type="cofactor">
    <cofactor evidence="1">
        <name>[4Fe-4S] cluster</name>
        <dbReference type="ChEBI" id="CHEBI:49883"/>
    </cofactor>
</comment>
<dbReference type="GO" id="GO:0018522">
    <property type="term" value="F:benzoyl-CoA reductase activity"/>
    <property type="evidence" value="ECO:0007669"/>
    <property type="project" value="UniProtKB-EC"/>
</dbReference>
<dbReference type="Pfam" id="PF01869">
    <property type="entry name" value="BcrAD_BadFG"/>
    <property type="match status" value="1"/>
</dbReference>
<evidence type="ECO:0000313" key="6">
    <source>
        <dbReference type="EMBL" id="MBI5248124.1"/>
    </source>
</evidence>
<evidence type="ECO:0000259" key="5">
    <source>
        <dbReference type="Pfam" id="PF01869"/>
    </source>
</evidence>
<keyword evidence="2" id="KW-0479">Metal-binding</keyword>
<keyword evidence="4" id="KW-0411">Iron-sulfur</keyword>
<accession>A0A9D6UZX7</accession>
<gene>
    <name evidence="6" type="primary">bzdQ</name>
    <name evidence="6" type="ORF">HY912_01405</name>
</gene>
<dbReference type="GO" id="GO:0051536">
    <property type="term" value="F:iron-sulfur cluster binding"/>
    <property type="evidence" value="ECO:0007669"/>
    <property type="project" value="UniProtKB-KW"/>
</dbReference>
<dbReference type="Gene3D" id="3.30.420.40">
    <property type="match status" value="2"/>
</dbReference>
<dbReference type="InterPro" id="IPR008275">
    <property type="entry name" value="CoA_E_activase_dom"/>
</dbReference>
<dbReference type="NCBIfam" id="TIGR03192">
    <property type="entry name" value="benz_CoA_bzdQ"/>
    <property type="match status" value="1"/>
</dbReference>
<evidence type="ECO:0000256" key="1">
    <source>
        <dbReference type="ARBA" id="ARBA00001966"/>
    </source>
</evidence>
<dbReference type="InterPro" id="IPR043129">
    <property type="entry name" value="ATPase_NBD"/>
</dbReference>